<dbReference type="InterPro" id="IPR016382">
    <property type="entry name" value="Pilus_assmbly_TraL"/>
</dbReference>
<evidence type="ECO:0000313" key="2">
    <source>
        <dbReference type="EMBL" id="EUD11729.1"/>
    </source>
</evidence>
<dbReference type="GO" id="GO:0009279">
    <property type="term" value="C:cell outer membrane"/>
    <property type="evidence" value="ECO:0007669"/>
    <property type="project" value="UniProtKB-SubCell"/>
</dbReference>
<dbReference type="GO" id="GO:0009297">
    <property type="term" value="P:pilus assembly"/>
    <property type="evidence" value="ECO:0007669"/>
    <property type="project" value="UniProtKB-UniRule"/>
</dbReference>
<organism evidence="2 3">
    <name type="scientific">Providencia alcalifaciens 205/92</name>
    <dbReference type="NCBI Taxonomy" id="1256988"/>
    <lineage>
        <taxon>Bacteria</taxon>
        <taxon>Pseudomonadati</taxon>
        <taxon>Pseudomonadota</taxon>
        <taxon>Gammaproteobacteria</taxon>
        <taxon>Enterobacterales</taxon>
        <taxon>Morganellaceae</taxon>
        <taxon>Providencia</taxon>
    </lineage>
</organism>
<sequence length="102" mass="11827">MMENERAERFLFPQTLSQQGGILPLPNDEAAVLISPMLWGFYEGQEMAGLVAGALLWYALRYFKKGRGSLWLLNACYWYLPAYCFKSIYKTLPESAFRLYLK</sequence>
<dbReference type="Proteomes" id="UP000022311">
    <property type="component" value="Unassembled WGS sequence"/>
</dbReference>
<dbReference type="PIRSF" id="PIRSF003259">
    <property type="entry name" value="Pilus_assembly_TraL"/>
    <property type="match status" value="1"/>
</dbReference>
<keyword evidence="1" id="KW-0472">Membrane</keyword>
<evidence type="ECO:0000256" key="1">
    <source>
        <dbReference type="PIRNR" id="PIRNR003259"/>
    </source>
</evidence>
<dbReference type="NCBIfam" id="TIGR02762">
    <property type="entry name" value="TraL_TIGR"/>
    <property type="match status" value="1"/>
</dbReference>
<protein>
    <recommendedName>
        <fullName evidence="1">Protein TraL</fullName>
    </recommendedName>
</protein>
<reference evidence="2 3" key="1">
    <citation type="submission" date="2014-01" db="EMBL/GenBank/DDBJ databases">
        <authorList>
            <person name="Durkin A.S."/>
            <person name="McCorrison J."/>
            <person name="Torralba M."/>
            <person name="Gillis M."/>
            <person name="Haft D.H."/>
            <person name="Methe B."/>
            <person name="Sutton G."/>
            <person name="Nelson K.E."/>
        </authorList>
    </citation>
    <scope>NUCLEOTIDE SEQUENCE [LARGE SCALE GENOMIC DNA]</scope>
    <source>
        <strain evidence="2 3">205/92</strain>
    </source>
</reference>
<gene>
    <name evidence="2" type="primary">traL</name>
    <name evidence="2" type="ORF">HMPREF1563_0337</name>
</gene>
<comment type="caution">
    <text evidence="2">The sequence shown here is derived from an EMBL/GenBank/DDBJ whole genome shotgun (WGS) entry which is preliminary data.</text>
</comment>
<dbReference type="Pfam" id="PF07178">
    <property type="entry name" value="TraL"/>
    <property type="match status" value="1"/>
</dbReference>
<keyword evidence="1" id="KW-0184">Conjugation</keyword>
<comment type="subcellular location">
    <subcellularLocation>
        <location evidence="1">Cell outer membrane</location>
    </subcellularLocation>
</comment>
<name>A0AAV3M8L6_9GAMM</name>
<keyword evidence="1" id="KW-0998">Cell outer membrane</keyword>
<dbReference type="EMBL" id="JALD01000038">
    <property type="protein sequence ID" value="EUD11729.1"/>
    <property type="molecule type" value="Genomic_DNA"/>
</dbReference>
<dbReference type="InterPro" id="IPR009838">
    <property type="entry name" value="T4SS_TraL"/>
</dbReference>
<dbReference type="RefSeq" id="WP_230083243.1">
    <property type="nucleotide sequence ID" value="NZ_JALD01000038.1"/>
</dbReference>
<dbReference type="AlphaFoldDB" id="A0AAV3M8L6"/>
<comment type="function">
    <text evidence="1">Membrane protein involved in F pilin formation.</text>
</comment>
<evidence type="ECO:0000313" key="3">
    <source>
        <dbReference type="Proteomes" id="UP000022311"/>
    </source>
</evidence>
<accession>A0AAV3M8L6</accession>
<proteinExistence type="predicted"/>